<feature type="compositionally biased region" description="Acidic residues" evidence="1">
    <location>
        <begin position="26"/>
        <end position="60"/>
    </location>
</feature>
<protein>
    <submittedName>
        <fullName evidence="2">Uncharacterized protein</fullName>
    </submittedName>
</protein>
<accession>A0A0C3GF27</accession>
<dbReference type="AlphaFoldDB" id="A0A0C3GF27"/>
<dbReference type="Proteomes" id="UP000054321">
    <property type="component" value="Unassembled WGS sequence"/>
</dbReference>
<evidence type="ECO:0000313" key="3">
    <source>
        <dbReference type="Proteomes" id="UP000054321"/>
    </source>
</evidence>
<evidence type="ECO:0000256" key="1">
    <source>
        <dbReference type="SAM" id="MobiDB-lite"/>
    </source>
</evidence>
<organism evidence="2 3">
    <name type="scientific">Oidiodendron maius (strain Zn)</name>
    <dbReference type="NCBI Taxonomy" id="913774"/>
    <lineage>
        <taxon>Eukaryota</taxon>
        <taxon>Fungi</taxon>
        <taxon>Dikarya</taxon>
        <taxon>Ascomycota</taxon>
        <taxon>Pezizomycotina</taxon>
        <taxon>Leotiomycetes</taxon>
        <taxon>Leotiomycetes incertae sedis</taxon>
        <taxon>Myxotrichaceae</taxon>
        <taxon>Oidiodendron</taxon>
    </lineage>
</organism>
<reference evidence="2 3" key="1">
    <citation type="submission" date="2014-04" db="EMBL/GenBank/DDBJ databases">
        <authorList>
            <consortium name="DOE Joint Genome Institute"/>
            <person name="Kuo A."/>
            <person name="Martino E."/>
            <person name="Perotto S."/>
            <person name="Kohler A."/>
            <person name="Nagy L.G."/>
            <person name="Floudas D."/>
            <person name="Copeland A."/>
            <person name="Barry K.W."/>
            <person name="Cichocki N."/>
            <person name="Veneault-Fourrey C."/>
            <person name="LaButti K."/>
            <person name="Lindquist E.A."/>
            <person name="Lipzen A."/>
            <person name="Lundell T."/>
            <person name="Morin E."/>
            <person name="Murat C."/>
            <person name="Sun H."/>
            <person name="Tunlid A."/>
            <person name="Henrissat B."/>
            <person name="Grigoriev I.V."/>
            <person name="Hibbett D.S."/>
            <person name="Martin F."/>
            <person name="Nordberg H.P."/>
            <person name="Cantor M.N."/>
            <person name="Hua S.X."/>
        </authorList>
    </citation>
    <scope>NUCLEOTIDE SEQUENCE [LARGE SCALE GENOMIC DNA]</scope>
    <source>
        <strain evidence="2 3">Zn</strain>
    </source>
</reference>
<sequence>MREVLRRAHERQKLAKQGIYERDYWSEEDDDSTSDYDPDKEETDEDGMEVGEEYESDEDMEDLDVSILETDMEDDVELVRAKLDGYQIGS</sequence>
<gene>
    <name evidence="2" type="ORF">OIDMADRAFT_21369</name>
</gene>
<dbReference type="EMBL" id="KN832889">
    <property type="protein sequence ID" value="KIM94725.1"/>
    <property type="molecule type" value="Genomic_DNA"/>
</dbReference>
<keyword evidence="3" id="KW-1185">Reference proteome</keyword>
<name>A0A0C3GF27_OIDMZ</name>
<proteinExistence type="predicted"/>
<evidence type="ECO:0000313" key="2">
    <source>
        <dbReference type="EMBL" id="KIM94725.1"/>
    </source>
</evidence>
<dbReference type="HOGENOM" id="CLU_2441431_0_0_1"/>
<dbReference type="InParanoid" id="A0A0C3GF27"/>
<feature type="region of interest" description="Disordered" evidence="1">
    <location>
        <begin position="18"/>
        <end position="60"/>
    </location>
</feature>
<reference evidence="3" key="2">
    <citation type="submission" date="2015-01" db="EMBL/GenBank/DDBJ databases">
        <title>Evolutionary Origins and Diversification of the Mycorrhizal Mutualists.</title>
        <authorList>
            <consortium name="DOE Joint Genome Institute"/>
            <consortium name="Mycorrhizal Genomics Consortium"/>
            <person name="Kohler A."/>
            <person name="Kuo A."/>
            <person name="Nagy L.G."/>
            <person name="Floudas D."/>
            <person name="Copeland A."/>
            <person name="Barry K.W."/>
            <person name="Cichocki N."/>
            <person name="Veneault-Fourrey C."/>
            <person name="LaButti K."/>
            <person name="Lindquist E.A."/>
            <person name="Lipzen A."/>
            <person name="Lundell T."/>
            <person name="Morin E."/>
            <person name="Murat C."/>
            <person name="Riley R."/>
            <person name="Ohm R."/>
            <person name="Sun H."/>
            <person name="Tunlid A."/>
            <person name="Henrissat B."/>
            <person name="Grigoriev I.V."/>
            <person name="Hibbett D.S."/>
            <person name="Martin F."/>
        </authorList>
    </citation>
    <scope>NUCLEOTIDE SEQUENCE [LARGE SCALE GENOMIC DNA]</scope>
    <source>
        <strain evidence="3">Zn</strain>
    </source>
</reference>